<gene>
    <name evidence="2" type="ORF">UFOPK3376_01342</name>
</gene>
<name>A0A6J7EBX8_9ZZZZ</name>
<dbReference type="SUPFAM" id="SSF54506">
    <property type="entry name" value="Diaminopimelate epimerase-like"/>
    <property type="match status" value="1"/>
</dbReference>
<reference evidence="2" key="1">
    <citation type="submission" date="2020-05" db="EMBL/GenBank/DDBJ databases">
        <authorList>
            <person name="Chiriac C."/>
            <person name="Salcher M."/>
            <person name="Ghai R."/>
            <person name="Kavagutti S V."/>
        </authorList>
    </citation>
    <scope>NUCLEOTIDE SEQUENCE</scope>
</reference>
<accession>A0A6J7EBX8</accession>
<dbReference type="GO" id="GO:0047580">
    <property type="term" value="F:4-hydroxyproline epimerase activity"/>
    <property type="evidence" value="ECO:0007669"/>
    <property type="project" value="TreeGrafter"/>
</dbReference>
<sequence length="320" mass="34410">MYDKMRTMERDHDEVRRLLLCEPRGSVARHLNLLVPPTRDDCDLGVIIMEPTEYVPMSGSNTMCTITVALETGLIPMVEPETRLTLETPGGPVSVVAQCRDGKCVSVRIGNVPCFVDRLDAELDVPGFGTVMVDVAFGGMFYAIVDATRLGFEVVAAEARELAVLGEAVRGAAREQLEVIHPENPGIRDVSIVQLNRPFAGVGEATRNTCIVAPGRSDRSPTGTGTCARLAVLHARGQMQVGDTMQHESLIGSRFTGTIIGETTVGPVRSDGTARAAILPTIEGRAWITGFHSYCLDTSDPYPTGYHLPDTWGVGGGMTQ</sequence>
<evidence type="ECO:0000313" key="2">
    <source>
        <dbReference type="EMBL" id="CAB4879258.1"/>
    </source>
</evidence>
<dbReference type="AlphaFoldDB" id="A0A6J7EBX8"/>
<comment type="similarity">
    <text evidence="1">Belongs to the proline racemase family.</text>
</comment>
<dbReference type="Gene3D" id="3.10.310.10">
    <property type="entry name" value="Diaminopimelate Epimerase, Chain A, domain 1"/>
    <property type="match status" value="2"/>
</dbReference>
<dbReference type="PIRSF" id="PIRSF029792">
    <property type="entry name" value="Pro_racemase"/>
    <property type="match status" value="1"/>
</dbReference>
<dbReference type="InterPro" id="IPR008794">
    <property type="entry name" value="Pro_racemase_fam"/>
</dbReference>
<evidence type="ECO:0000256" key="1">
    <source>
        <dbReference type="ARBA" id="ARBA00007529"/>
    </source>
</evidence>
<proteinExistence type="inferred from homology"/>
<dbReference type="Pfam" id="PF05544">
    <property type="entry name" value="Pro_racemase"/>
    <property type="match status" value="1"/>
</dbReference>
<dbReference type="EMBL" id="CAFBLP010000029">
    <property type="protein sequence ID" value="CAB4879258.1"/>
    <property type="molecule type" value="Genomic_DNA"/>
</dbReference>
<protein>
    <submittedName>
        <fullName evidence="2">Unannotated protein</fullName>
    </submittedName>
</protein>
<dbReference type="SFLD" id="SFLDS00028">
    <property type="entry name" value="Proline_Racemase"/>
    <property type="match status" value="1"/>
</dbReference>
<dbReference type="FunFam" id="3.10.310.10:FF:000005">
    <property type="entry name" value="Proline racemase"/>
    <property type="match status" value="1"/>
</dbReference>
<organism evidence="2">
    <name type="scientific">freshwater metagenome</name>
    <dbReference type="NCBI Taxonomy" id="449393"/>
    <lineage>
        <taxon>unclassified sequences</taxon>
        <taxon>metagenomes</taxon>
        <taxon>ecological metagenomes</taxon>
    </lineage>
</organism>
<dbReference type="PANTHER" id="PTHR33442">
    <property type="entry name" value="TRANS-3-HYDROXY-L-PROLINE DEHYDRATASE"/>
    <property type="match status" value="1"/>
</dbReference>
<dbReference type="PANTHER" id="PTHR33442:SF5">
    <property type="entry name" value="BIFUNCTIONAL TRANS-3-HYDROXY-L-PROLINE DEHYDRATASE_2-EPIMERASE"/>
    <property type="match status" value="1"/>
</dbReference>